<keyword evidence="5" id="KW-1185">Reference proteome</keyword>
<dbReference type="CDD" id="cd18186">
    <property type="entry name" value="BTB_POZ_ZBTB_KLHL-like"/>
    <property type="match status" value="1"/>
</dbReference>
<organism evidence="4 5">
    <name type="scientific">Sphagnum jensenii</name>
    <dbReference type="NCBI Taxonomy" id="128206"/>
    <lineage>
        <taxon>Eukaryota</taxon>
        <taxon>Viridiplantae</taxon>
        <taxon>Streptophyta</taxon>
        <taxon>Embryophyta</taxon>
        <taxon>Bryophyta</taxon>
        <taxon>Sphagnophytina</taxon>
        <taxon>Sphagnopsida</taxon>
        <taxon>Sphagnales</taxon>
        <taxon>Sphagnaceae</taxon>
        <taxon>Sphagnum</taxon>
    </lineage>
</organism>
<dbReference type="PANTHER" id="PTHR47274:SF19">
    <property type="entry name" value="BTB DOMAIN-CONTAINING PROTEIN"/>
    <property type="match status" value="1"/>
</dbReference>
<comment type="pathway">
    <text evidence="2">Protein modification; protein ubiquitination.</text>
</comment>
<dbReference type="InterPro" id="IPR000210">
    <property type="entry name" value="BTB/POZ_dom"/>
</dbReference>
<dbReference type="Gene3D" id="3.30.710.10">
    <property type="entry name" value="Potassium Channel Kv1.1, Chain A"/>
    <property type="match status" value="1"/>
</dbReference>
<comment type="function">
    <text evidence="1">May act as a substrate-specific adapter of an E3 ubiquitin-protein ligase complex (CUL3-RBX1-BTB) which mediates the ubiquitination and subsequent proteasomal degradation of target proteins.</text>
</comment>
<evidence type="ECO:0000256" key="2">
    <source>
        <dbReference type="ARBA" id="ARBA00004906"/>
    </source>
</evidence>
<evidence type="ECO:0000313" key="4">
    <source>
        <dbReference type="EMBL" id="CAK9266243.1"/>
    </source>
</evidence>
<evidence type="ECO:0000256" key="1">
    <source>
        <dbReference type="ARBA" id="ARBA00002668"/>
    </source>
</evidence>
<name>A0ABP0WH89_9BRYO</name>
<feature type="domain" description="BTB" evidence="3">
    <location>
        <begin position="104"/>
        <end position="173"/>
    </location>
</feature>
<gene>
    <name evidence="4" type="ORF">CSSPJE1EN1_LOCUS11721</name>
</gene>
<dbReference type="InterPro" id="IPR011333">
    <property type="entry name" value="SKP1/BTB/POZ_sf"/>
</dbReference>
<sequence length="283" mass="31870">MEQQQQEEEEAEQQPEAVRVSYWEELCEECRATSSGSSTTEHGFEIRAKQGPSYHAAAVASLASARFKLLEKKLHMTEERERHLQVRAEFLSTWHPVVMSPGCTDILLHAGGHIFRAHKSVLAAHSQVFLQKLKKLEAESMGDKDMSIEVHVEPDSLDSFIRYMYTGNVSPREMTIHATKLLKAARRYSVGSLQTLAEHHIAKSMTCETALSTWELGSDHSSEIIKKAVIDTLLLQHDMKQVLHLSEYQTYRTQKKSADLLVALFENLFSKTLTSTTATATAV</sequence>
<dbReference type="Proteomes" id="UP001497444">
    <property type="component" value="Chromosome 18"/>
</dbReference>
<dbReference type="EMBL" id="OZ020113">
    <property type="protein sequence ID" value="CAK9266243.1"/>
    <property type="molecule type" value="Genomic_DNA"/>
</dbReference>
<evidence type="ECO:0000259" key="3">
    <source>
        <dbReference type="PROSITE" id="PS50097"/>
    </source>
</evidence>
<dbReference type="InterPro" id="IPR044784">
    <property type="entry name" value="At1g01640-like"/>
</dbReference>
<dbReference type="SUPFAM" id="SSF54695">
    <property type="entry name" value="POZ domain"/>
    <property type="match status" value="1"/>
</dbReference>
<protein>
    <recommendedName>
        <fullName evidence="3">BTB domain-containing protein</fullName>
    </recommendedName>
</protein>
<dbReference type="PROSITE" id="PS50097">
    <property type="entry name" value="BTB"/>
    <property type="match status" value="1"/>
</dbReference>
<reference evidence="4" key="1">
    <citation type="submission" date="2024-02" db="EMBL/GenBank/DDBJ databases">
        <authorList>
            <consortium name="ELIXIR-Norway"/>
            <consortium name="Elixir Norway"/>
        </authorList>
    </citation>
    <scope>NUCLEOTIDE SEQUENCE</scope>
</reference>
<accession>A0ABP0WH89</accession>
<dbReference type="PANTHER" id="PTHR47274">
    <property type="entry name" value="BTB/POZ DOMAIN CONTAINING PROTEIN, EXPRESSED-RELATED"/>
    <property type="match status" value="1"/>
</dbReference>
<evidence type="ECO:0000313" key="5">
    <source>
        <dbReference type="Proteomes" id="UP001497444"/>
    </source>
</evidence>
<dbReference type="SMART" id="SM00225">
    <property type="entry name" value="BTB"/>
    <property type="match status" value="1"/>
</dbReference>
<dbReference type="Pfam" id="PF00651">
    <property type="entry name" value="BTB"/>
    <property type="match status" value="1"/>
</dbReference>
<proteinExistence type="predicted"/>